<evidence type="ECO:0008006" key="5">
    <source>
        <dbReference type="Google" id="ProtNLM"/>
    </source>
</evidence>
<organism evidence="3 4">
    <name type="scientific">Candidatus Lumbricidiphila eiseniae</name>
    <dbReference type="NCBI Taxonomy" id="1969409"/>
    <lineage>
        <taxon>Bacteria</taxon>
        <taxon>Bacillati</taxon>
        <taxon>Actinomycetota</taxon>
        <taxon>Actinomycetes</taxon>
        <taxon>Micrococcales</taxon>
        <taxon>Microbacteriaceae</taxon>
        <taxon>Candidatus Lumbricidiphila</taxon>
    </lineage>
</organism>
<protein>
    <recommendedName>
        <fullName evidence="5">AAA family ATPase</fullName>
    </recommendedName>
</protein>
<dbReference type="PANTHER" id="PTHR43566:SF2">
    <property type="entry name" value="DUF4143 DOMAIN-CONTAINING PROTEIN"/>
    <property type="match status" value="1"/>
</dbReference>
<dbReference type="Pfam" id="PF13173">
    <property type="entry name" value="AAA_14"/>
    <property type="match status" value="1"/>
</dbReference>
<dbReference type="Pfam" id="PF13635">
    <property type="entry name" value="DUF4143"/>
    <property type="match status" value="1"/>
</dbReference>
<feature type="domain" description="AAA" evidence="1">
    <location>
        <begin position="19"/>
        <end position="138"/>
    </location>
</feature>
<dbReference type="Proteomes" id="UP000219994">
    <property type="component" value="Unassembled WGS sequence"/>
</dbReference>
<dbReference type="AlphaFoldDB" id="A0A2A6FS28"/>
<evidence type="ECO:0000259" key="1">
    <source>
        <dbReference type="Pfam" id="PF13173"/>
    </source>
</evidence>
<accession>A0A2A6FS28</accession>
<name>A0A2A6FS28_9MICO</name>
<dbReference type="SUPFAM" id="SSF52540">
    <property type="entry name" value="P-loop containing nucleoside triphosphate hydrolases"/>
    <property type="match status" value="1"/>
</dbReference>
<evidence type="ECO:0000313" key="3">
    <source>
        <dbReference type="EMBL" id="PDQ35401.1"/>
    </source>
</evidence>
<comment type="caution">
    <text evidence="3">The sequence shown here is derived from an EMBL/GenBank/DDBJ whole genome shotgun (WGS) entry which is preliminary data.</text>
</comment>
<dbReference type="InterPro" id="IPR041682">
    <property type="entry name" value="AAA_14"/>
</dbReference>
<evidence type="ECO:0000313" key="4">
    <source>
        <dbReference type="Proteomes" id="UP000219994"/>
    </source>
</evidence>
<evidence type="ECO:0000259" key="2">
    <source>
        <dbReference type="Pfam" id="PF13635"/>
    </source>
</evidence>
<dbReference type="InterPro" id="IPR027417">
    <property type="entry name" value="P-loop_NTPase"/>
</dbReference>
<dbReference type="PANTHER" id="PTHR43566">
    <property type="entry name" value="CONSERVED PROTEIN"/>
    <property type="match status" value="1"/>
</dbReference>
<gene>
    <name evidence="3" type="ORF">B5766_06135</name>
</gene>
<dbReference type="InterPro" id="IPR025420">
    <property type="entry name" value="DUF4143"/>
</dbReference>
<dbReference type="EMBL" id="NAEP01000034">
    <property type="protein sequence ID" value="PDQ35401.1"/>
    <property type="molecule type" value="Genomic_DNA"/>
</dbReference>
<feature type="domain" description="DUF4143" evidence="2">
    <location>
        <begin position="201"/>
        <end position="362"/>
    </location>
</feature>
<dbReference type="InterPro" id="IPR036390">
    <property type="entry name" value="WH_DNA-bd_sf"/>
</dbReference>
<proteinExistence type="predicted"/>
<dbReference type="SUPFAM" id="SSF46785">
    <property type="entry name" value="Winged helix' DNA-binding domain"/>
    <property type="match status" value="1"/>
</dbReference>
<sequence>MTHLQRHVKARALEALHDTRIVVIQGARQVGKTTLVQEILTHVGGQYVTLDDPSIRAAAQLDPVGFVMQNRTGLLAIDEVQRVPELMLALKLEVDRDPRPGRFLITGSADLLRLPTVEDSLAGRAESIELHGFSQGELNQHLEQFIDHTFANNIVTHHTSQLGRTDYLERAMAGSFPEAINRSPGRRRQDWLDNYLTRITERDAPDISSLRSIPELSLVLRLIAAQNSGELNTAKLSQRSGIPTTSLTRLLALLETLYLVQRIPAWSTNLTKRVVARPKVALLDTGMAARLQNVSPASASPDVSPTLAGHLLEGFVAGELRRQQAWAEEVVQLCHFRDRSAGEVDLVLESIDGRVVGIEVKAAATVGAKDVRGLGLLRDRLGARFIRGYVLYTGAESVPFGDRITAAPLDLLWSS</sequence>
<reference evidence="4" key="1">
    <citation type="submission" date="2017-03" db="EMBL/GenBank/DDBJ databases">
        <authorList>
            <person name="Lund M.B."/>
        </authorList>
    </citation>
    <scope>NUCLEOTIDE SEQUENCE [LARGE SCALE GENOMIC DNA]</scope>
</reference>